<dbReference type="Proteomes" id="UP000055024">
    <property type="component" value="Unassembled WGS sequence"/>
</dbReference>
<organism evidence="1 2">
    <name type="scientific">Trichinella zimbabwensis</name>
    <dbReference type="NCBI Taxonomy" id="268475"/>
    <lineage>
        <taxon>Eukaryota</taxon>
        <taxon>Metazoa</taxon>
        <taxon>Ecdysozoa</taxon>
        <taxon>Nematoda</taxon>
        <taxon>Enoplea</taxon>
        <taxon>Dorylaimia</taxon>
        <taxon>Trichinellida</taxon>
        <taxon>Trichinellidae</taxon>
        <taxon>Trichinella</taxon>
    </lineage>
</organism>
<protein>
    <submittedName>
        <fullName evidence="1">Uncharacterized protein</fullName>
    </submittedName>
</protein>
<gene>
    <name evidence="1" type="ORF">T11_9416</name>
</gene>
<reference evidence="1 2" key="1">
    <citation type="submission" date="2015-01" db="EMBL/GenBank/DDBJ databases">
        <title>Evolution of Trichinella species and genotypes.</title>
        <authorList>
            <person name="Korhonen P.K."/>
            <person name="Edoardo P."/>
            <person name="Giuseppe L.R."/>
            <person name="Gasser R.B."/>
        </authorList>
    </citation>
    <scope>NUCLEOTIDE SEQUENCE [LARGE SCALE GENOMIC DNA]</scope>
    <source>
        <strain evidence="1">ISS1029</strain>
    </source>
</reference>
<keyword evidence="2" id="KW-1185">Reference proteome</keyword>
<proteinExistence type="predicted"/>
<comment type="caution">
    <text evidence="1">The sequence shown here is derived from an EMBL/GenBank/DDBJ whole genome shotgun (WGS) entry which is preliminary data.</text>
</comment>
<dbReference type="EMBL" id="JYDP01000006">
    <property type="protein sequence ID" value="KRZ17605.1"/>
    <property type="molecule type" value="Genomic_DNA"/>
</dbReference>
<evidence type="ECO:0000313" key="2">
    <source>
        <dbReference type="Proteomes" id="UP000055024"/>
    </source>
</evidence>
<name>A0A0V1I6T8_9BILA</name>
<sequence length="70" mass="7722">MSNRHGTCPKLLSTFDDGLLKYVKTATSQFCVQMDGWMDGFSLLIIEKLFNPLCANAASCHPQAVNNKSL</sequence>
<dbReference type="OrthoDB" id="10426928at2759"/>
<dbReference type="AlphaFoldDB" id="A0A0V1I6T8"/>
<accession>A0A0V1I6T8</accession>
<evidence type="ECO:0000313" key="1">
    <source>
        <dbReference type="EMBL" id="KRZ17605.1"/>
    </source>
</evidence>